<feature type="transmembrane region" description="Helical" evidence="1">
    <location>
        <begin position="43"/>
        <end position="61"/>
    </location>
</feature>
<keyword evidence="1" id="KW-0472">Membrane</keyword>
<sequence length="149" mass="16920">MYFPSKKDIWQFLIIWGIILSIILIYIFGSEPVGWQLVTYKSVLGYVMSGLIIGLLMWLWFSTGYKVHDGRITVRFGPFTSRVDIDGITRIDKGRSPVMAPALSMNRLEILHSTGKVINISPENEKEFIRLLVTENPDIVVDASNSERG</sequence>
<protein>
    <recommendedName>
        <fullName evidence="2">Uncharacterized protein YyaB-like PH domain-containing protein</fullName>
    </recommendedName>
</protein>
<evidence type="ECO:0000313" key="3">
    <source>
        <dbReference type="EMBL" id="TGB03514.1"/>
    </source>
</evidence>
<evidence type="ECO:0000256" key="1">
    <source>
        <dbReference type="SAM" id="Phobius"/>
    </source>
</evidence>
<comment type="caution">
    <text evidence="3">The sequence shown here is derived from an EMBL/GenBank/DDBJ whole genome shotgun (WGS) entry which is preliminary data.</text>
</comment>
<keyword evidence="1" id="KW-0812">Transmembrane</keyword>
<accession>A0A4Z0H0W8</accession>
<dbReference type="InterPro" id="IPR009589">
    <property type="entry name" value="PH_YyaB-like"/>
</dbReference>
<dbReference type="Pfam" id="PF06713">
    <property type="entry name" value="bPH_4"/>
    <property type="match status" value="1"/>
</dbReference>
<name>A0A4Z0H0W8_9BACI</name>
<dbReference type="EMBL" id="SRJC01000001">
    <property type="protein sequence ID" value="TGB03514.1"/>
    <property type="molecule type" value="Genomic_DNA"/>
</dbReference>
<dbReference type="AlphaFoldDB" id="A0A4Z0H0W8"/>
<gene>
    <name evidence="3" type="ORF">E4663_00480</name>
</gene>
<proteinExistence type="predicted"/>
<dbReference type="STRING" id="192814.GCA_900166575_00381"/>
<reference evidence="3 4" key="1">
    <citation type="journal article" date="2003" name="Int. J. Syst. Evol. Microbiol.">
        <title>Halobacillus salinus sp. nov., isolated from a salt lake on the coast of the East Sea in Korea.</title>
        <authorList>
            <person name="Yoon J.H."/>
            <person name="Kang K.H."/>
            <person name="Park Y.H."/>
        </authorList>
    </citation>
    <scope>NUCLEOTIDE SEQUENCE [LARGE SCALE GENOMIC DNA]</scope>
    <source>
        <strain evidence="3 4">HSL-3</strain>
    </source>
</reference>
<organism evidence="3 4">
    <name type="scientific">Halobacillus salinus</name>
    <dbReference type="NCBI Taxonomy" id="192814"/>
    <lineage>
        <taxon>Bacteria</taxon>
        <taxon>Bacillati</taxon>
        <taxon>Bacillota</taxon>
        <taxon>Bacilli</taxon>
        <taxon>Bacillales</taxon>
        <taxon>Bacillaceae</taxon>
        <taxon>Halobacillus</taxon>
    </lineage>
</organism>
<dbReference type="Proteomes" id="UP000297982">
    <property type="component" value="Unassembled WGS sequence"/>
</dbReference>
<dbReference type="GO" id="GO:0030153">
    <property type="term" value="P:bacteriocin immunity"/>
    <property type="evidence" value="ECO:0007669"/>
    <property type="project" value="InterPro"/>
</dbReference>
<evidence type="ECO:0000259" key="2">
    <source>
        <dbReference type="Pfam" id="PF06713"/>
    </source>
</evidence>
<keyword evidence="4" id="KW-1185">Reference proteome</keyword>
<keyword evidence="1" id="KW-1133">Transmembrane helix</keyword>
<feature type="domain" description="Uncharacterized protein YyaB-like PH" evidence="2">
    <location>
        <begin position="63"/>
        <end position="136"/>
    </location>
</feature>
<evidence type="ECO:0000313" key="4">
    <source>
        <dbReference type="Proteomes" id="UP000297982"/>
    </source>
</evidence>
<feature type="transmembrane region" description="Helical" evidence="1">
    <location>
        <begin position="9"/>
        <end position="28"/>
    </location>
</feature>